<sequence>MAAAAAHSMPPFPLPAVPRVRPPPIPKGTPGPNTLPMPAVPGAGVWADGRWRHPRSRSAIQKQQIISRQLEKALRHETHGMDIYAYRHFYTNQVVYSLTKNMNNTKMMEQLLFHGKKTVPAALRRDVWRPHFSIHFPRTPAGAEKGLRVYRELRELTLKRQLDPPREVRIATEEDVERAKRALGPKMQEKLDNISTHRGADRGKFVMPVPGKRLPQFLVAKRLMNQKATSVADVAATLARLSGANQRTPQQILTMNKEQRKKRELRLSGKALKRLADIRTREAAKAAELDMRQEYAVPRPGYPKIDKHSLARMSTEFDGAVDLTHGALTRADLLDLKSEATEAEIGAQQALDSALLRMQADKDAEIDAITKRIHVQVEERFAKMTEAEREQAQQAHEVAKGLKQDEVDARIRQVTEDLKQEREEMQKRYPKPNKEQQAELHMQKNLGASKLAEVKKAEERHLSWVGLYAEIGPAVNQALTKIDEEWRSKLAQLQADVEQERSKHSDVVNHEVEIRWADLRDGTYAREWPDTVIHAELQPKAVIKTAGTAVRQQYHLDEDEQAIPEQSSNTPRTRASTVHVFGSDIPEQTDTTKPTVGRYWPPEQRAGHAAEAREQRIGEWVQTETPMLRDRILAIRQQAASLHVHFEDVPIDSKLETTQYCMHAITWAREALDRMVENEQQDRDNLDEMEAQLTYVGREIYHAESEVDIDSQTPDADRARIAWIKLQRELIEVESKNPAASVQADHREEYFVKCAEREALLYRAYKGERGIDRRLAHDDLQRFDESFPMFAEAEERLGKADLAAEIVDVEGEIKSLEAEQDRPTAEEASTRSGPRVVKWQIRDLDLRRQELADKIIELTKELRNDKPAWVEFKSRGRPERPRPTARRSAPASQNQRPVMEEPAQPAEPPRGIWNGVKKMFGRK</sequence>
<keyword evidence="7" id="KW-0687">Ribonucleoprotein</keyword>
<evidence type="ECO:0000256" key="4">
    <source>
        <dbReference type="ARBA" id="ARBA00023015"/>
    </source>
</evidence>
<dbReference type="Pfam" id="PF12829">
    <property type="entry name" value="Mhr1"/>
    <property type="match status" value="1"/>
</dbReference>
<dbReference type="PANTHER" id="PTHR28184">
    <property type="entry name" value="MITOCHONDRIAL HOMOLOGOUS RECOMBINATION PROTEIN 1"/>
    <property type="match status" value="1"/>
</dbReference>
<dbReference type="PANTHER" id="PTHR28184:SF1">
    <property type="entry name" value="LARGE RIBOSOMAL SUBUNIT PROTEIN ML67"/>
    <property type="match status" value="1"/>
</dbReference>
<dbReference type="Proteomes" id="UP001345013">
    <property type="component" value="Unassembled WGS sequence"/>
</dbReference>
<feature type="region of interest" description="Disordered" evidence="9">
    <location>
        <begin position="814"/>
        <end position="833"/>
    </location>
</feature>
<dbReference type="InterPro" id="IPR024629">
    <property type="entry name" value="Ribosomal_mL67"/>
</dbReference>
<keyword evidence="6" id="KW-0804">Transcription</keyword>
<evidence type="ECO:0000256" key="8">
    <source>
        <dbReference type="ARBA" id="ARBA00035185"/>
    </source>
</evidence>
<evidence type="ECO:0000256" key="2">
    <source>
        <dbReference type="ARBA" id="ARBA00010741"/>
    </source>
</evidence>
<feature type="compositionally biased region" description="Basic and acidic residues" evidence="9">
    <location>
        <begin position="814"/>
        <end position="829"/>
    </location>
</feature>
<evidence type="ECO:0000256" key="6">
    <source>
        <dbReference type="ARBA" id="ARBA00023163"/>
    </source>
</evidence>
<reference evidence="10 11" key="1">
    <citation type="submission" date="2023-08" db="EMBL/GenBank/DDBJ databases">
        <title>Black Yeasts Isolated from many extreme environments.</title>
        <authorList>
            <person name="Coleine C."/>
            <person name="Stajich J.E."/>
            <person name="Selbmann L."/>
        </authorList>
    </citation>
    <scope>NUCLEOTIDE SEQUENCE [LARGE SCALE GENOMIC DNA]</scope>
    <source>
        <strain evidence="10 11">CCFEE 5885</strain>
    </source>
</reference>
<protein>
    <recommendedName>
        <fullName evidence="8">Large ribosomal subunit protein mL67</fullName>
    </recommendedName>
</protein>
<comment type="similarity">
    <text evidence="2">Belongs to the mitochondrion-specific ribosomal protein mL67 family.</text>
</comment>
<evidence type="ECO:0000256" key="1">
    <source>
        <dbReference type="ARBA" id="ARBA00004173"/>
    </source>
</evidence>
<keyword evidence="3" id="KW-0689">Ribosomal protein</keyword>
<accession>A0ABR0K1D1</accession>
<feature type="region of interest" description="Disordered" evidence="9">
    <location>
        <begin position="1"/>
        <end position="39"/>
    </location>
</feature>
<evidence type="ECO:0000256" key="7">
    <source>
        <dbReference type="ARBA" id="ARBA00023274"/>
    </source>
</evidence>
<evidence type="ECO:0000313" key="10">
    <source>
        <dbReference type="EMBL" id="KAK5081836.1"/>
    </source>
</evidence>
<dbReference type="EMBL" id="JAVRRG010000134">
    <property type="protein sequence ID" value="KAK5081836.1"/>
    <property type="molecule type" value="Genomic_DNA"/>
</dbReference>
<keyword evidence="4" id="KW-0805">Transcription regulation</keyword>
<feature type="compositionally biased region" description="Basic and acidic residues" evidence="9">
    <location>
        <begin position="872"/>
        <end position="882"/>
    </location>
</feature>
<evidence type="ECO:0000256" key="3">
    <source>
        <dbReference type="ARBA" id="ARBA00022980"/>
    </source>
</evidence>
<organism evidence="10 11">
    <name type="scientific">Lithohypha guttulata</name>
    <dbReference type="NCBI Taxonomy" id="1690604"/>
    <lineage>
        <taxon>Eukaryota</taxon>
        <taxon>Fungi</taxon>
        <taxon>Dikarya</taxon>
        <taxon>Ascomycota</taxon>
        <taxon>Pezizomycotina</taxon>
        <taxon>Eurotiomycetes</taxon>
        <taxon>Chaetothyriomycetidae</taxon>
        <taxon>Chaetothyriales</taxon>
        <taxon>Trichomeriaceae</taxon>
        <taxon>Lithohypha</taxon>
    </lineage>
</organism>
<evidence type="ECO:0000313" key="11">
    <source>
        <dbReference type="Proteomes" id="UP001345013"/>
    </source>
</evidence>
<proteinExistence type="inferred from homology"/>
<feature type="region of interest" description="Disordered" evidence="9">
    <location>
        <begin position="872"/>
        <end position="923"/>
    </location>
</feature>
<comment type="subcellular location">
    <subcellularLocation>
        <location evidence="1">Mitochondrion</location>
    </subcellularLocation>
</comment>
<keyword evidence="5" id="KW-0496">Mitochondrion</keyword>
<comment type="caution">
    <text evidence="10">The sequence shown here is derived from an EMBL/GenBank/DDBJ whole genome shotgun (WGS) entry which is preliminary data.</text>
</comment>
<evidence type="ECO:0000256" key="5">
    <source>
        <dbReference type="ARBA" id="ARBA00023128"/>
    </source>
</evidence>
<keyword evidence="11" id="KW-1185">Reference proteome</keyword>
<evidence type="ECO:0000256" key="9">
    <source>
        <dbReference type="SAM" id="MobiDB-lite"/>
    </source>
</evidence>
<name>A0ABR0K1D1_9EURO</name>
<gene>
    <name evidence="10" type="ORF">LTR24_008139</name>
</gene>
<feature type="compositionally biased region" description="Pro residues" evidence="9">
    <location>
        <begin position="10"/>
        <end position="39"/>
    </location>
</feature>